<sequence>DRLAALGPAPTDVRASRVEGDAVLRGAVLTALDHARDAVFG</sequence>
<feature type="non-terminal residue" evidence="1">
    <location>
        <position position="1"/>
    </location>
</feature>
<dbReference type="EMBL" id="JAAGLI010000211">
    <property type="protein sequence ID" value="NEA22489.1"/>
    <property type="molecule type" value="Genomic_DNA"/>
</dbReference>
<gene>
    <name evidence="1" type="ORF">G3I70_08305</name>
</gene>
<dbReference type="AlphaFoldDB" id="A0A6L9QAH8"/>
<evidence type="ECO:0000313" key="1">
    <source>
        <dbReference type="EMBL" id="NEA22489.1"/>
    </source>
</evidence>
<reference evidence="1 2" key="1">
    <citation type="submission" date="2020-01" db="EMBL/GenBank/DDBJ databases">
        <title>Insect and environment-associated Actinomycetes.</title>
        <authorList>
            <person name="Currrie C."/>
            <person name="Chevrette M."/>
            <person name="Carlson C."/>
            <person name="Stubbendieck R."/>
            <person name="Wendt-Pienkowski E."/>
        </authorList>
    </citation>
    <scope>NUCLEOTIDE SEQUENCE [LARGE SCALE GENOMIC DNA]</scope>
    <source>
        <strain evidence="1 2">SID10258</strain>
    </source>
</reference>
<name>A0A6L9QAH8_9ACTN</name>
<dbReference type="Proteomes" id="UP000475532">
    <property type="component" value="Unassembled WGS sequence"/>
</dbReference>
<protein>
    <submittedName>
        <fullName evidence="1">ROK family transcriptional regulator</fullName>
    </submittedName>
</protein>
<accession>A0A6L9QAH8</accession>
<organism evidence="1 2">
    <name type="scientific">Actinomadura bangladeshensis</name>
    <dbReference type="NCBI Taxonomy" id="453573"/>
    <lineage>
        <taxon>Bacteria</taxon>
        <taxon>Bacillati</taxon>
        <taxon>Actinomycetota</taxon>
        <taxon>Actinomycetes</taxon>
        <taxon>Streptosporangiales</taxon>
        <taxon>Thermomonosporaceae</taxon>
        <taxon>Actinomadura</taxon>
    </lineage>
</organism>
<proteinExistence type="predicted"/>
<evidence type="ECO:0000313" key="2">
    <source>
        <dbReference type="Proteomes" id="UP000475532"/>
    </source>
</evidence>
<comment type="caution">
    <text evidence="1">The sequence shown here is derived from an EMBL/GenBank/DDBJ whole genome shotgun (WGS) entry which is preliminary data.</text>
</comment>